<dbReference type="AlphaFoldDB" id="A0A8H9N1S7"/>
<dbReference type="Proteomes" id="UP000863257">
    <property type="component" value="Unassembled WGS sequence"/>
</dbReference>
<organism evidence="1">
    <name type="scientific">Vibrio vulnificus</name>
    <dbReference type="NCBI Taxonomy" id="672"/>
    <lineage>
        <taxon>Bacteria</taxon>
        <taxon>Pseudomonadati</taxon>
        <taxon>Pseudomonadota</taxon>
        <taxon>Gammaproteobacteria</taxon>
        <taxon>Vibrionales</taxon>
        <taxon>Vibrionaceae</taxon>
        <taxon>Vibrio</taxon>
    </lineage>
</organism>
<name>A0A8H9N1S7_VIBVL</name>
<comment type="caution">
    <text evidence="1">The sequence shown here is derived from an EMBL/GenBank/DDBJ whole genome shotgun (WGS) entry which is preliminary data.</text>
</comment>
<sequence length="156" mass="17318">MSNNVIQWESIHIEDDPSWVQRNATFGGYLLKVFRGSCGRFRASRTSIETDIRSVPDIGEPKTIEEACEALVKSTKAKIKMKQEPQLAGRDEFISIEAANKMFPIGTKVRYYSIAGVPNYTNTTIRSEAWDLCGSTVIKVKGIAGGVCVTHLFKAE</sequence>
<reference evidence="1" key="1">
    <citation type="journal article" date="2018" name="Genome Biol.">
        <title>SKESA: strategic k-mer extension for scrupulous assemblies.</title>
        <authorList>
            <person name="Souvorov A."/>
            <person name="Agarwala R."/>
            <person name="Lipman D.J."/>
        </authorList>
    </citation>
    <scope>NUCLEOTIDE SEQUENCE</scope>
    <source>
        <strain evidence="1">BCW_3452</strain>
    </source>
</reference>
<dbReference type="EMBL" id="DACRBY010000020">
    <property type="protein sequence ID" value="HAS8541251.1"/>
    <property type="molecule type" value="Genomic_DNA"/>
</dbReference>
<accession>A0A8H9N1S7</accession>
<protein>
    <submittedName>
        <fullName evidence="1">Uncharacterized protein</fullName>
    </submittedName>
</protein>
<reference evidence="1" key="2">
    <citation type="submission" date="2019-01" db="EMBL/GenBank/DDBJ databases">
        <authorList>
            <consortium name="NCBI Pathogen Detection Project"/>
        </authorList>
    </citation>
    <scope>NUCLEOTIDE SEQUENCE</scope>
    <source>
        <strain evidence="1">BCW_3452</strain>
    </source>
</reference>
<evidence type="ECO:0000313" key="1">
    <source>
        <dbReference type="EMBL" id="HAS8541251.1"/>
    </source>
</evidence>
<gene>
    <name evidence="1" type="ORF">I7730_15825</name>
</gene>
<proteinExistence type="predicted"/>